<proteinExistence type="predicted"/>
<organism evidence="1 2">
    <name type="scientific">Hibiscus sabdariffa</name>
    <name type="common">roselle</name>
    <dbReference type="NCBI Taxonomy" id="183260"/>
    <lineage>
        <taxon>Eukaryota</taxon>
        <taxon>Viridiplantae</taxon>
        <taxon>Streptophyta</taxon>
        <taxon>Embryophyta</taxon>
        <taxon>Tracheophyta</taxon>
        <taxon>Spermatophyta</taxon>
        <taxon>Magnoliopsida</taxon>
        <taxon>eudicotyledons</taxon>
        <taxon>Gunneridae</taxon>
        <taxon>Pentapetalae</taxon>
        <taxon>rosids</taxon>
        <taxon>malvids</taxon>
        <taxon>Malvales</taxon>
        <taxon>Malvaceae</taxon>
        <taxon>Malvoideae</taxon>
        <taxon>Hibiscus</taxon>
    </lineage>
</organism>
<comment type="caution">
    <text evidence="1">The sequence shown here is derived from an EMBL/GenBank/DDBJ whole genome shotgun (WGS) entry which is preliminary data.</text>
</comment>
<name>A0ABR2BHC3_9ROSI</name>
<reference evidence="1 2" key="1">
    <citation type="journal article" date="2024" name="G3 (Bethesda)">
        <title>Genome assembly of Hibiscus sabdariffa L. provides insights into metabolisms of medicinal natural products.</title>
        <authorList>
            <person name="Kim T."/>
        </authorList>
    </citation>
    <scope>NUCLEOTIDE SEQUENCE [LARGE SCALE GENOMIC DNA]</scope>
    <source>
        <strain evidence="1">TK-2024</strain>
        <tissue evidence="1">Old leaves</tissue>
    </source>
</reference>
<keyword evidence="2" id="KW-1185">Reference proteome</keyword>
<accession>A0ABR2BHC3</accession>
<dbReference type="Proteomes" id="UP001472677">
    <property type="component" value="Unassembled WGS sequence"/>
</dbReference>
<sequence length="75" mass="7941">MLVGLFHHTKGLGANGTKMDAVVMLYKLSIGPVWPACVLELFAARCGKADLRVVSTKAAAVVNPLSEVFKDGVVK</sequence>
<evidence type="ECO:0000313" key="1">
    <source>
        <dbReference type="EMBL" id="KAK8506570.1"/>
    </source>
</evidence>
<dbReference type="EMBL" id="JBBPBM010000117">
    <property type="protein sequence ID" value="KAK8506570.1"/>
    <property type="molecule type" value="Genomic_DNA"/>
</dbReference>
<evidence type="ECO:0000313" key="2">
    <source>
        <dbReference type="Proteomes" id="UP001472677"/>
    </source>
</evidence>
<gene>
    <name evidence="1" type="ORF">V6N12_073525</name>
</gene>
<protein>
    <submittedName>
        <fullName evidence="1">Uncharacterized protein</fullName>
    </submittedName>
</protein>